<proteinExistence type="predicted"/>
<evidence type="ECO:0000313" key="1">
    <source>
        <dbReference type="EMBL" id="KKT69461.1"/>
    </source>
</evidence>
<name>A0A0G1JCT9_9BACT</name>
<accession>A0A0G1JCT9</accession>
<dbReference type="AlphaFoldDB" id="A0A0G1JCT9"/>
<reference evidence="1 2" key="1">
    <citation type="journal article" date="2015" name="Nature">
        <title>rRNA introns, odd ribosomes, and small enigmatic genomes across a large radiation of phyla.</title>
        <authorList>
            <person name="Brown C.T."/>
            <person name="Hug L.A."/>
            <person name="Thomas B.C."/>
            <person name="Sharon I."/>
            <person name="Castelle C.J."/>
            <person name="Singh A."/>
            <person name="Wilkins M.J."/>
            <person name="Williams K.H."/>
            <person name="Banfield J.F."/>
        </authorList>
    </citation>
    <scope>NUCLEOTIDE SEQUENCE [LARGE SCALE GENOMIC DNA]</scope>
</reference>
<organism evidence="1 2">
    <name type="scientific">Candidatus Uhrbacteria bacterium GW2011_GWF2_44_350</name>
    <dbReference type="NCBI Taxonomy" id="1619000"/>
    <lineage>
        <taxon>Bacteria</taxon>
        <taxon>Candidatus Uhriibacteriota</taxon>
    </lineage>
</organism>
<feature type="non-terminal residue" evidence="1">
    <location>
        <position position="1"/>
    </location>
</feature>
<dbReference type="EMBL" id="LCJB01000058">
    <property type="protein sequence ID" value="KKT69461.1"/>
    <property type="molecule type" value="Genomic_DNA"/>
</dbReference>
<protein>
    <submittedName>
        <fullName evidence="1">Uncharacterized protein</fullName>
    </submittedName>
</protein>
<dbReference type="Proteomes" id="UP000034154">
    <property type="component" value="Unassembled WGS sequence"/>
</dbReference>
<evidence type="ECO:0000313" key="2">
    <source>
        <dbReference type="Proteomes" id="UP000034154"/>
    </source>
</evidence>
<comment type="caution">
    <text evidence="1">The sequence shown here is derived from an EMBL/GenBank/DDBJ whole genome shotgun (WGS) entry which is preliminary data.</text>
</comment>
<gene>
    <name evidence="1" type="ORF">UW63_C0058G0001</name>
</gene>
<sequence length="147" mass="17126">ILCEAFDFELPADVIHDSLRVHNNHRGRALITWCRKGETTGTQIRISNVRWIELGSHETVYKEIREAWRSALMMGWYIARSCREEKERIHLANVGEPNDIPNFAEMVKRTMYRKDDKGPDPSPELIRRTKVVYRLAFAVLNTTNQTG</sequence>